<organism evidence="2 3">
    <name type="scientific">Pseudomonas phage Epa1</name>
    <dbReference type="NCBI Taxonomy" id="2719568"/>
    <lineage>
        <taxon>Viruses</taxon>
        <taxon>Duplodnaviria</taxon>
        <taxon>Heunggongvirae</taxon>
        <taxon>Uroviricota</taxon>
        <taxon>Caudoviricetes</taxon>
        <taxon>Bruynoghevirus</taxon>
        <taxon>Bruynoghevirus PaP3</taxon>
    </lineage>
</organism>
<dbReference type="EMBL" id="MT108723">
    <property type="protein sequence ID" value="QIQ64415.1"/>
    <property type="molecule type" value="Genomic_DNA"/>
</dbReference>
<gene>
    <name evidence="2" type="ORF">Epa1_p38</name>
</gene>
<evidence type="ECO:0000313" key="2">
    <source>
        <dbReference type="EMBL" id="QIQ64415.1"/>
    </source>
</evidence>
<dbReference type="Proteomes" id="UP000502495">
    <property type="component" value="Segment"/>
</dbReference>
<keyword evidence="1" id="KW-1133">Transmembrane helix</keyword>
<sequence>MKENWLYDAVKRALALSQEMLSGTEPAVRWKSVLDGNSGLTRWSITSNVLKMVAVTGILTSVSVAILLMLLMVVVLGIVRPKVFARKSK</sequence>
<keyword evidence="1" id="KW-0812">Transmembrane</keyword>
<evidence type="ECO:0000256" key="1">
    <source>
        <dbReference type="SAM" id="Phobius"/>
    </source>
</evidence>
<protein>
    <submittedName>
        <fullName evidence="2">Uncharacterized protein</fullName>
    </submittedName>
</protein>
<reference evidence="2 3" key="1">
    <citation type="submission" date="2020-02" db="EMBL/GenBank/DDBJ databases">
        <title>Complete Genome Sequences of Nine Phages Lytic against Multidrug-Resistant Pseudomonas aeruginosa.</title>
        <authorList>
            <person name="Farlow J."/>
            <person name="Freyberger H.R."/>
            <person name="He Y."/>
            <person name="Ward A.M."/>
            <person name="Rutvisuttinunt W."/>
            <person name="Li T."/>
            <person name="Jacobs A.C."/>
            <person name="Nikolich M.P."/>
            <person name="Filippov A."/>
        </authorList>
    </citation>
    <scope>NUCLEOTIDE SEQUENCE [LARGE SCALE GENOMIC DNA]</scope>
</reference>
<accession>A0A6G9LFM8</accession>
<name>A0A6G9LFM8_9CAUD</name>
<evidence type="ECO:0000313" key="3">
    <source>
        <dbReference type="Proteomes" id="UP000502495"/>
    </source>
</evidence>
<feature type="transmembrane region" description="Helical" evidence="1">
    <location>
        <begin position="52"/>
        <end position="79"/>
    </location>
</feature>
<proteinExistence type="predicted"/>
<keyword evidence="1" id="KW-0472">Membrane</keyword>